<dbReference type="EMBL" id="WIXP02000012">
    <property type="protein sequence ID" value="KAF6202166.1"/>
    <property type="molecule type" value="Genomic_DNA"/>
</dbReference>
<evidence type="ECO:0000313" key="3">
    <source>
        <dbReference type="Proteomes" id="UP000466442"/>
    </source>
</evidence>
<feature type="compositionally biased region" description="Low complexity" evidence="1">
    <location>
        <begin position="181"/>
        <end position="201"/>
    </location>
</feature>
<reference evidence="2" key="1">
    <citation type="journal article" date="2021" name="Mol. Ecol. Resour.">
        <title>Apolygus lucorum genome provides insights into omnivorousness and mesophyll feeding.</title>
        <authorList>
            <person name="Liu Y."/>
            <person name="Liu H."/>
            <person name="Wang H."/>
            <person name="Huang T."/>
            <person name="Liu B."/>
            <person name="Yang B."/>
            <person name="Yin L."/>
            <person name="Li B."/>
            <person name="Zhang Y."/>
            <person name="Zhang S."/>
            <person name="Jiang F."/>
            <person name="Zhang X."/>
            <person name="Ren Y."/>
            <person name="Wang B."/>
            <person name="Wang S."/>
            <person name="Lu Y."/>
            <person name="Wu K."/>
            <person name="Fan W."/>
            <person name="Wang G."/>
        </authorList>
    </citation>
    <scope>NUCLEOTIDE SEQUENCE</scope>
    <source>
        <strain evidence="2">12Hb</strain>
    </source>
</reference>
<feature type="region of interest" description="Disordered" evidence="1">
    <location>
        <begin position="181"/>
        <end position="205"/>
    </location>
</feature>
<dbReference type="OrthoDB" id="8197748at2759"/>
<dbReference type="AlphaFoldDB" id="A0A8S9X268"/>
<organism evidence="2 3">
    <name type="scientific">Apolygus lucorum</name>
    <name type="common">Small green plant bug</name>
    <name type="synonym">Lygocoris lucorum</name>
    <dbReference type="NCBI Taxonomy" id="248454"/>
    <lineage>
        <taxon>Eukaryota</taxon>
        <taxon>Metazoa</taxon>
        <taxon>Ecdysozoa</taxon>
        <taxon>Arthropoda</taxon>
        <taxon>Hexapoda</taxon>
        <taxon>Insecta</taxon>
        <taxon>Pterygota</taxon>
        <taxon>Neoptera</taxon>
        <taxon>Paraneoptera</taxon>
        <taxon>Hemiptera</taxon>
        <taxon>Heteroptera</taxon>
        <taxon>Panheteroptera</taxon>
        <taxon>Cimicomorpha</taxon>
        <taxon>Miridae</taxon>
        <taxon>Mirini</taxon>
        <taxon>Apolygus</taxon>
    </lineage>
</organism>
<accession>A0A8S9X268</accession>
<dbReference type="Proteomes" id="UP000466442">
    <property type="component" value="Linkage Group LG12"/>
</dbReference>
<comment type="caution">
    <text evidence="2">The sequence shown here is derived from an EMBL/GenBank/DDBJ whole genome shotgun (WGS) entry which is preliminary data.</text>
</comment>
<protein>
    <submittedName>
        <fullName evidence="2">Uncharacterized protein</fullName>
    </submittedName>
</protein>
<feature type="compositionally biased region" description="Low complexity" evidence="1">
    <location>
        <begin position="292"/>
        <end position="307"/>
    </location>
</feature>
<gene>
    <name evidence="2" type="ORF">GE061_004564</name>
</gene>
<keyword evidence="3" id="KW-1185">Reference proteome</keyword>
<evidence type="ECO:0000256" key="1">
    <source>
        <dbReference type="SAM" id="MobiDB-lite"/>
    </source>
</evidence>
<proteinExistence type="predicted"/>
<name>A0A8S9X268_APOLU</name>
<feature type="region of interest" description="Disordered" evidence="1">
    <location>
        <begin position="222"/>
        <end position="249"/>
    </location>
</feature>
<evidence type="ECO:0000313" key="2">
    <source>
        <dbReference type="EMBL" id="KAF6202166.1"/>
    </source>
</evidence>
<sequence length="451" mass="49838">MQGVEDIEPRIIQEGVIKKNVMSTLTDGKRNASAASTASQHLAPGIQLFAPNFKELYDVGAVLVGGQGLDSPELAWLLANESPPPIPLRRITPKSVFLAPTFTSCSEGYRQDQLGRCVKIVKINPQAQWEYLLQKLNSMYAPPAKDKPPDRPLRIPIPFGEPETTSVLPLPSTTTEEAATTVTTTQVPSTTSSTLVPSSVTDQGERATEPPLLIIVANTTEPTTTTDREWQTRATTSQSDSTGRTSTELPTTTMTTLTMSTTDCDDCLPTMTTPSTTGWFFESPTGKPTGSDQYTSTTDYKSTTKPPTEFKPSTYLPAEYRPVIRTPRPTGRPKIEAQATAVLRPQLTLHLTSTPSPWPHESQYATRPDLPYTYQSDISFTTRRSTVRFPSERPPVAPSSPAFVRFPAVQVPPEQAPVWWPPTWDHNLWPPPRPSVKPWGHREPRPSWIHQ</sequence>
<feature type="region of interest" description="Disordered" evidence="1">
    <location>
        <begin position="278"/>
        <end position="314"/>
    </location>
</feature>